<evidence type="ECO:0000256" key="1">
    <source>
        <dbReference type="ARBA" id="ARBA00005445"/>
    </source>
</evidence>
<sequence>MGVTLVAPSSVHAPPPPSPPPSPPPLPSPSPPPTSLPQSLPPRAVDLGAAADFTILAKSGVSTVPQSIITGDVGVSPIAQGALTGFSITLDPSGEFATSNQVTGKMYAADFGAPTPAKLSAAVLDMEAAYTDAAGRPDPNFVELHAGILGGKTLKPGVYKYATGVGISDDCTLEGSATDRWIFQIAGTMSIAANKKIILQGGARADNIMWVVAGASSFGAGSRFQGNILGATSAAFLTGSTINGRVLVQTAVTLQKTTVTEPTSADEPVSVTETVSGATETISGATEPNSATGPISAEASAEVSAGVPIAEVPAVDAAAEVPRRAGSRRHGL</sequence>
<reference evidence="4" key="1">
    <citation type="submission" date="2021-01" db="EMBL/GenBank/DDBJ databases">
        <authorList>
            <person name="Corre E."/>
            <person name="Pelletier E."/>
            <person name="Niang G."/>
            <person name="Scheremetjew M."/>
            <person name="Finn R."/>
            <person name="Kale V."/>
            <person name="Holt S."/>
            <person name="Cochrane G."/>
            <person name="Meng A."/>
            <person name="Brown T."/>
            <person name="Cohen L."/>
        </authorList>
    </citation>
    <scope>NUCLEOTIDE SEQUENCE</scope>
    <source>
        <strain evidence="4">SL-175</strain>
    </source>
</reference>
<dbReference type="InterPro" id="IPR021884">
    <property type="entry name" value="Ice-bd_prot"/>
</dbReference>
<feature type="region of interest" description="Disordered" evidence="3">
    <location>
        <begin position="1"/>
        <end position="42"/>
    </location>
</feature>
<evidence type="ECO:0008006" key="5">
    <source>
        <dbReference type="Google" id="ProtNLM"/>
    </source>
</evidence>
<gene>
    <name evidence="4" type="ORF">MANT1106_LOCUS16305</name>
</gene>
<dbReference type="AlphaFoldDB" id="A0A7S0SUF7"/>
<proteinExistence type="inferred from homology"/>
<accession>A0A7S0SUF7</accession>
<protein>
    <recommendedName>
        <fullName evidence="5">DUF3494 domain-containing protein</fullName>
    </recommendedName>
</protein>
<dbReference type="EMBL" id="HBFC01026969">
    <property type="protein sequence ID" value="CAD8714478.1"/>
    <property type="molecule type" value="Transcribed_RNA"/>
</dbReference>
<dbReference type="Pfam" id="PF11999">
    <property type="entry name" value="Ice_binding"/>
    <property type="match status" value="1"/>
</dbReference>
<keyword evidence="2" id="KW-0732">Signal</keyword>
<evidence type="ECO:0000256" key="2">
    <source>
        <dbReference type="ARBA" id="ARBA00022729"/>
    </source>
</evidence>
<feature type="compositionally biased region" description="Pro residues" evidence="3">
    <location>
        <begin position="13"/>
        <end position="35"/>
    </location>
</feature>
<evidence type="ECO:0000256" key="3">
    <source>
        <dbReference type="SAM" id="MobiDB-lite"/>
    </source>
</evidence>
<feature type="compositionally biased region" description="Polar residues" evidence="3">
    <location>
        <begin position="271"/>
        <end position="293"/>
    </location>
</feature>
<organism evidence="4">
    <name type="scientific">Mantoniella antarctica</name>
    <dbReference type="NCBI Taxonomy" id="81844"/>
    <lineage>
        <taxon>Eukaryota</taxon>
        <taxon>Viridiplantae</taxon>
        <taxon>Chlorophyta</taxon>
        <taxon>Mamiellophyceae</taxon>
        <taxon>Mamiellales</taxon>
        <taxon>Mamiellaceae</taxon>
        <taxon>Mantoniella</taxon>
    </lineage>
</organism>
<feature type="region of interest" description="Disordered" evidence="3">
    <location>
        <begin position="259"/>
        <end position="299"/>
    </location>
</feature>
<name>A0A7S0SUF7_9CHLO</name>
<comment type="similarity">
    <text evidence="1">Belongs to the ice-binding protein family.</text>
</comment>
<evidence type="ECO:0000313" key="4">
    <source>
        <dbReference type="EMBL" id="CAD8714478.1"/>
    </source>
</evidence>